<protein>
    <submittedName>
        <fullName evidence="1">Uncharacterized protein</fullName>
    </submittedName>
</protein>
<reference evidence="1 2" key="1">
    <citation type="submission" date="2016-01" db="EMBL/GenBank/DDBJ databases">
        <authorList>
            <person name="Brown R."/>
        </authorList>
    </citation>
    <scope>NUCLEOTIDE SEQUENCE [LARGE SCALE GENOMIC DNA]</scope>
    <source>
        <strain evidence="1">Sporomusa sphaeroides DSM 2875</strain>
    </source>
</reference>
<comment type="caution">
    <text evidence="1">The sequence shown here is derived from an EMBL/GenBank/DDBJ whole genome shotgun (WGS) entry which is preliminary data.</text>
</comment>
<evidence type="ECO:0000313" key="2">
    <source>
        <dbReference type="Proteomes" id="UP000245702"/>
    </source>
</evidence>
<dbReference type="EMBL" id="FCOW01000022">
    <property type="protein sequence ID" value="CVK20680.1"/>
    <property type="molecule type" value="Genomic_DNA"/>
</dbReference>
<dbReference type="Proteomes" id="UP000245702">
    <property type="component" value="Unassembled WGS sequence"/>
</dbReference>
<name>A0ABM9W6A7_9FIRM</name>
<keyword evidence="2" id="KW-1185">Reference proteome</keyword>
<gene>
    <name evidence="1" type="ORF">SSPH_03348</name>
</gene>
<proteinExistence type="predicted"/>
<organism evidence="1 2">
    <name type="scientific">Sporomusa sphaeroides DSM 2875</name>
    <dbReference type="NCBI Taxonomy" id="1337886"/>
    <lineage>
        <taxon>Bacteria</taxon>
        <taxon>Bacillati</taxon>
        <taxon>Bacillota</taxon>
        <taxon>Negativicutes</taxon>
        <taxon>Selenomonadales</taxon>
        <taxon>Sporomusaceae</taxon>
        <taxon>Sporomusa</taxon>
    </lineage>
</organism>
<sequence>MSVLSFLFPRLMDSPKGAAASAAIYSLVETISKAKLEFAGHYLPPEH</sequence>
<evidence type="ECO:0000313" key="1">
    <source>
        <dbReference type="EMBL" id="CVK20680.1"/>
    </source>
</evidence>
<accession>A0ABM9W6A7</accession>